<dbReference type="Pfam" id="PF01262">
    <property type="entry name" value="AlaDh_PNT_C"/>
    <property type="match status" value="1"/>
</dbReference>
<dbReference type="Proteomes" id="UP000037387">
    <property type="component" value="Unassembled WGS sequence"/>
</dbReference>
<feature type="compositionally biased region" description="Low complexity" evidence="15">
    <location>
        <begin position="382"/>
        <end position="391"/>
    </location>
</feature>
<keyword evidence="8" id="KW-0547">Nucleotide-binding</keyword>
<dbReference type="Pfam" id="PF12769">
    <property type="entry name" value="PNTB_4TM"/>
    <property type="match status" value="1"/>
</dbReference>
<comment type="subcellular location">
    <subcellularLocation>
        <location evidence="2">Cell inner membrane</location>
        <topology evidence="2">Multi-pass membrane protein</topology>
    </subcellularLocation>
</comment>
<dbReference type="GO" id="GO:0050661">
    <property type="term" value="F:NADP binding"/>
    <property type="evidence" value="ECO:0007669"/>
    <property type="project" value="TreeGrafter"/>
</dbReference>
<evidence type="ECO:0000256" key="11">
    <source>
        <dbReference type="ARBA" id="ARBA00022989"/>
    </source>
</evidence>
<evidence type="ECO:0000256" key="2">
    <source>
        <dbReference type="ARBA" id="ARBA00004429"/>
    </source>
</evidence>
<dbReference type="GO" id="GO:0016491">
    <property type="term" value="F:oxidoreductase activity"/>
    <property type="evidence" value="ECO:0007669"/>
    <property type="project" value="InterPro"/>
</dbReference>
<evidence type="ECO:0000256" key="8">
    <source>
        <dbReference type="ARBA" id="ARBA00022741"/>
    </source>
</evidence>
<comment type="similarity">
    <text evidence="3">Belongs to the AlaDH/PNT family.</text>
</comment>
<dbReference type="GO" id="GO:0008750">
    <property type="term" value="F:proton-translocating NAD(P)+ transhydrogenase activity"/>
    <property type="evidence" value="ECO:0007669"/>
    <property type="project" value="UniProtKB-EC"/>
</dbReference>
<feature type="transmembrane region" description="Helical" evidence="16">
    <location>
        <begin position="501"/>
        <end position="524"/>
    </location>
</feature>
<evidence type="ECO:0000256" key="10">
    <source>
        <dbReference type="ARBA" id="ARBA00022967"/>
    </source>
</evidence>
<feature type="domain" description="Alanine dehydrogenase/pyridine nucleotide transhydrogenase NAD(H)-binding" evidence="17">
    <location>
        <begin position="155"/>
        <end position="319"/>
    </location>
</feature>
<gene>
    <name evidence="19" type="ORF">M768_01250</name>
</gene>
<dbReference type="InterPro" id="IPR008143">
    <property type="entry name" value="Ala_DH/PNT_CS2"/>
</dbReference>
<dbReference type="Pfam" id="PF05222">
    <property type="entry name" value="AlaDh_PNT_N"/>
    <property type="match status" value="1"/>
</dbReference>
<evidence type="ECO:0000259" key="18">
    <source>
        <dbReference type="SMART" id="SM01003"/>
    </source>
</evidence>
<keyword evidence="20" id="KW-1185">Reference proteome</keyword>
<keyword evidence="11 16" id="KW-1133">Transmembrane helix</keyword>
<evidence type="ECO:0000256" key="14">
    <source>
        <dbReference type="ARBA" id="ARBA00048202"/>
    </source>
</evidence>
<dbReference type="Gene3D" id="3.40.50.720">
    <property type="entry name" value="NAD(P)-binding Rossmann-like Domain"/>
    <property type="match status" value="2"/>
</dbReference>
<dbReference type="AlphaFoldDB" id="A0A0M0FB38"/>
<keyword evidence="10" id="KW-1278">Translocase</keyword>
<keyword evidence="9" id="KW-0521">NADP</keyword>
<feature type="transmembrane region" description="Helical" evidence="16">
    <location>
        <begin position="448"/>
        <end position="465"/>
    </location>
</feature>
<dbReference type="SUPFAM" id="SSF51735">
    <property type="entry name" value="NAD(P)-binding Rossmann-fold domains"/>
    <property type="match status" value="1"/>
</dbReference>
<evidence type="ECO:0000259" key="17">
    <source>
        <dbReference type="SMART" id="SM01002"/>
    </source>
</evidence>
<evidence type="ECO:0000313" key="20">
    <source>
        <dbReference type="Proteomes" id="UP000037387"/>
    </source>
</evidence>
<organism evidence="19 20">
    <name type="scientific">Cellulosimicrobium cellulans F16</name>
    <dbReference type="NCBI Taxonomy" id="1350482"/>
    <lineage>
        <taxon>Bacteria</taxon>
        <taxon>Bacillati</taxon>
        <taxon>Actinomycetota</taxon>
        <taxon>Actinomycetes</taxon>
        <taxon>Micrococcales</taxon>
        <taxon>Promicromonosporaceae</taxon>
        <taxon>Cellulosimicrobium</taxon>
    </lineage>
</organism>
<evidence type="ECO:0000256" key="13">
    <source>
        <dbReference type="ARBA" id="ARBA00023136"/>
    </source>
</evidence>
<keyword evidence="6" id="KW-0997">Cell inner membrane</keyword>
<dbReference type="PANTHER" id="PTHR10160:SF19">
    <property type="entry name" value="PROTON-TRANSLOCATING NAD(P)(+) TRANSHYDROGENASE"/>
    <property type="match status" value="1"/>
</dbReference>
<feature type="region of interest" description="Disordered" evidence="15">
    <location>
        <begin position="380"/>
        <end position="405"/>
    </location>
</feature>
<evidence type="ECO:0000256" key="12">
    <source>
        <dbReference type="ARBA" id="ARBA00023027"/>
    </source>
</evidence>
<proteinExistence type="inferred from homology"/>
<keyword evidence="7 16" id="KW-0812">Transmembrane</keyword>
<evidence type="ECO:0000256" key="16">
    <source>
        <dbReference type="SAM" id="Phobius"/>
    </source>
</evidence>
<dbReference type="NCBIfam" id="NF006942">
    <property type="entry name" value="PRK09424.1"/>
    <property type="match status" value="1"/>
</dbReference>
<dbReference type="PIRSF" id="PIRSF000203">
    <property type="entry name" value="NADP_transhydrogenase_alpha"/>
    <property type="match status" value="1"/>
</dbReference>
<dbReference type="GO" id="GO:0005886">
    <property type="term" value="C:plasma membrane"/>
    <property type="evidence" value="ECO:0007669"/>
    <property type="project" value="UniProtKB-SubCell"/>
</dbReference>
<dbReference type="NCBIfam" id="TIGR00561">
    <property type="entry name" value="pntA"/>
    <property type="match status" value="1"/>
</dbReference>
<keyword evidence="5" id="KW-1003">Cell membrane</keyword>
<evidence type="ECO:0000256" key="5">
    <source>
        <dbReference type="ARBA" id="ARBA00022475"/>
    </source>
</evidence>
<dbReference type="PANTHER" id="PTHR10160">
    <property type="entry name" value="NAD(P) TRANSHYDROGENASE"/>
    <property type="match status" value="1"/>
</dbReference>
<dbReference type="EMBL" id="ATNL01000006">
    <property type="protein sequence ID" value="KON74582.1"/>
    <property type="molecule type" value="Genomic_DNA"/>
</dbReference>
<evidence type="ECO:0000256" key="6">
    <source>
        <dbReference type="ARBA" id="ARBA00022519"/>
    </source>
</evidence>
<keyword evidence="12" id="KW-0520">NAD</keyword>
<dbReference type="PATRIC" id="fig|1350482.3.peg.233"/>
<dbReference type="SMART" id="SM01002">
    <property type="entry name" value="AlaDh_PNT_C"/>
    <property type="match status" value="1"/>
</dbReference>
<dbReference type="InterPro" id="IPR007698">
    <property type="entry name" value="AlaDH/PNT_NAD(H)-bd"/>
</dbReference>
<dbReference type="PROSITE" id="PS00837">
    <property type="entry name" value="ALADH_PNT_2"/>
    <property type="match status" value="1"/>
</dbReference>
<comment type="caution">
    <text evidence="19">The sequence shown here is derived from an EMBL/GenBank/DDBJ whole genome shotgun (WGS) entry which is preliminary data.</text>
</comment>
<feature type="transmembrane region" description="Helical" evidence="16">
    <location>
        <begin position="426"/>
        <end position="442"/>
    </location>
</feature>
<evidence type="ECO:0000313" key="19">
    <source>
        <dbReference type="EMBL" id="KON74582.1"/>
    </source>
</evidence>
<dbReference type="SUPFAM" id="SSF52283">
    <property type="entry name" value="Formate/glycerate dehydrogenase catalytic domain-like"/>
    <property type="match status" value="1"/>
</dbReference>
<evidence type="ECO:0000256" key="3">
    <source>
        <dbReference type="ARBA" id="ARBA00005689"/>
    </source>
</evidence>
<evidence type="ECO:0000256" key="15">
    <source>
        <dbReference type="SAM" id="MobiDB-lite"/>
    </source>
</evidence>
<dbReference type="InterPro" id="IPR026255">
    <property type="entry name" value="NADP_transhyd_a"/>
</dbReference>
<comment type="function">
    <text evidence="1">The transhydrogenation between NADH and NADP is coupled to respiration and ATP hydrolysis and functions as a proton pump across the membrane.</text>
</comment>
<evidence type="ECO:0000256" key="9">
    <source>
        <dbReference type="ARBA" id="ARBA00022857"/>
    </source>
</evidence>
<reference evidence="19 20" key="1">
    <citation type="journal article" date="2015" name="Sci. Rep.">
        <title>Functional and structural properties of a novel cellulosome-like multienzyme complex: efficient glycoside hydrolysis of water-insoluble 7-xylosyl-10-deacetylpaclitaxel.</title>
        <authorList>
            <person name="Dou T.Y."/>
            <person name="Luan H.W."/>
            <person name="Ge G.B."/>
            <person name="Dong M.M."/>
            <person name="Zou H.F."/>
            <person name="He Y.Q."/>
            <person name="Cui P."/>
            <person name="Wang J.Y."/>
            <person name="Hao D.C."/>
            <person name="Yang S.L."/>
            <person name="Yang L."/>
        </authorList>
    </citation>
    <scope>NUCLEOTIDE SEQUENCE [LARGE SCALE GENOMIC DNA]</scope>
    <source>
        <strain evidence="19 20">F16</strain>
    </source>
</reference>
<dbReference type="InterPro" id="IPR036291">
    <property type="entry name" value="NAD(P)-bd_dom_sf"/>
</dbReference>
<evidence type="ECO:0000256" key="4">
    <source>
        <dbReference type="ARBA" id="ARBA00012943"/>
    </source>
</evidence>
<evidence type="ECO:0000256" key="7">
    <source>
        <dbReference type="ARBA" id="ARBA00022692"/>
    </source>
</evidence>
<sequence>MLDEVRSPHVRIGVPREVRDGERLVAATPRTVERLRALGYDVVVEHDAGAGATFSDAAYEAAGAAVVDAATAWGADVVTAVNAPTDAQVALLRPGATLVAMLGPANDPDLVQRLAAHGVTALALDAVPRISRAQALDVLSTLSNVAGYRAVVEAAGEYGGMFAGQVTAAGKTPPARVFVIGGGVAGLAAVGAAASLGAQVRAFDVRSEAAEQIESMGGTAVREPAAQQGMSADGYAKPLTPEQEAAALAVYAREAAEADVVITTALVRGRAPRTLTAEAVAGMRPGSVVVDLAASGGGNCALTVPGERVVTEDGVVVVGWTDLAGRLPQHTSQLLGTNVVHLLELLTPGKDGTLALDLDDPVQRGMTVARDGDVLWPPPPVAVSAAPAPGSTVPPPPPDPAQEAADRERAAAEAASAASLRRRRRTVGAALAAVLVTLALSFAPPSLVGHVTVFTLAVIVGYYVISNVTHSLHTPLMAQTNAISGIILVGALLQIGSDDWVVTTLALLAATVASINIFGGFLVANRMIRMFRKDAPARAQGVAR</sequence>
<feature type="domain" description="Alanine dehydrogenase/pyridine nucleotide transhydrogenase N-terminal" evidence="18">
    <location>
        <begin position="13"/>
        <end position="146"/>
    </location>
</feature>
<evidence type="ECO:0000256" key="1">
    <source>
        <dbReference type="ARBA" id="ARBA00003943"/>
    </source>
</evidence>
<name>A0A0M0FB38_CELCE</name>
<dbReference type="InterPro" id="IPR007886">
    <property type="entry name" value="AlaDH/PNT_N"/>
</dbReference>
<protein>
    <recommendedName>
        <fullName evidence="4">proton-translocating NAD(P)(+) transhydrogenase</fullName>
        <ecNumber evidence="4">7.1.1.1</ecNumber>
    </recommendedName>
</protein>
<dbReference type="InterPro" id="IPR024605">
    <property type="entry name" value="NADP_transhyd_a_C"/>
</dbReference>
<accession>A0A0M0FB38</accession>
<keyword evidence="13 16" id="KW-0472">Membrane</keyword>
<dbReference type="GO" id="GO:0006740">
    <property type="term" value="P:NADPH regeneration"/>
    <property type="evidence" value="ECO:0007669"/>
    <property type="project" value="TreeGrafter"/>
</dbReference>
<comment type="catalytic activity">
    <reaction evidence="14">
        <text>NAD(+) + NADPH + H(+)(in) = NADH + NADP(+) + H(+)(out)</text>
        <dbReference type="Rhea" id="RHEA:47992"/>
        <dbReference type="ChEBI" id="CHEBI:15378"/>
        <dbReference type="ChEBI" id="CHEBI:57540"/>
        <dbReference type="ChEBI" id="CHEBI:57783"/>
        <dbReference type="ChEBI" id="CHEBI:57945"/>
        <dbReference type="ChEBI" id="CHEBI:58349"/>
        <dbReference type="EC" id="7.1.1.1"/>
    </reaction>
</comment>
<dbReference type="SMART" id="SM01003">
    <property type="entry name" value="AlaDh_PNT_N"/>
    <property type="match status" value="1"/>
</dbReference>
<dbReference type="EC" id="7.1.1.1" evidence="4"/>
<feature type="transmembrane region" description="Helical" evidence="16">
    <location>
        <begin position="477"/>
        <end position="495"/>
    </location>
</feature>